<keyword evidence="2" id="KW-1185">Reference proteome</keyword>
<keyword evidence="1" id="KW-0378">Hydrolase</keyword>
<protein>
    <submittedName>
        <fullName evidence="1">Hydrolase of the HAD superfamily protein</fullName>
    </submittedName>
</protein>
<dbReference type="Proteomes" id="UP000050865">
    <property type="component" value="Unassembled WGS sequence"/>
</dbReference>
<dbReference type="STRING" id="1423730.FC75_GL000042"/>
<dbReference type="PATRIC" id="fig|1423730.4.peg.47"/>
<sequence>MREEASIMGMHQYIQGLGNLETLRRAPGFFKYAEHSVAAHSFKVAEIAQMLGDIEEHAGNAVNWQMLYEKALNHDYTERFIGDIKTPVKYATPALRSMLADVEESMTENFIQNEIPAEYQDVYRRRLGEGKDDTLEGQILSISDKVDLLYESFGEIEKGNPERVFVNIYTESLSVIMSFEARPSVQYFLKEILPDMLNEEFADRDMLKKLTRSVMAKK</sequence>
<organism evidence="1 2">
    <name type="scientific">Lacticaseibacillus camelliae DSM 22697 = JCM 13995</name>
    <dbReference type="NCBI Taxonomy" id="1423730"/>
    <lineage>
        <taxon>Bacteria</taxon>
        <taxon>Bacillati</taxon>
        <taxon>Bacillota</taxon>
        <taxon>Bacilli</taxon>
        <taxon>Lactobacillales</taxon>
        <taxon>Lactobacillaceae</taxon>
        <taxon>Lacticaseibacillus</taxon>
    </lineage>
</organism>
<dbReference type="Gene3D" id="1.10.3210.10">
    <property type="entry name" value="Hypothetical protein af1432"/>
    <property type="match status" value="1"/>
</dbReference>
<gene>
    <name evidence="1" type="ORF">FC75_GL000042</name>
</gene>
<proteinExistence type="predicted"/>
<accession>A0A0R2EYI8</accession>
<dbReference type="Pfam" id="PF12917">
    <property type="entry name" value="YfbR-like"/>
    <property type="match status" value="1"/>
</dbReference>
<dbReference type="AlphaFoldDB" id="A0A0R2EYI8"/>
<name>A0A0R2EYI8_9LACO</name>
<evidence type="ECO:0000313" key="2">
    <source>
        <dbReference type="Proteomes" id="UP000050865"/>
    </source>
</evidence>
<evidence type="ECO:0000313" key="1">
    <source>
        <dbReference type="EMBL" id="KRN20710.1"/>
    </source>
</evidence>
<reference evidence="1 2" key="1">
    <citation type="journal article" date="2015" name="Genome Announc.">
        <title>Expanding the biotechnology potential of lactobacilli through comparative genomics of 213 strains and associated genera.</title>
        <authorList>
            <person name="Sun Z."/>
            <person name="Harris H.M."/>
            <person name="McCann A."/>
            <person name="Guo C."/>
            <person name="Argimon S."/>
            <person name="Zhang W."/>
            <person name="Yang X."/>
            <person name="Jeffery I.B."/>
            <person name="Cooney J.C."/>
            <person name="Kagawa T.F."/>
            <person name="Liu W."/>
            <person name="Song Y."/>
            <person name="Salvetti E."/>
            <person name="Wrobel A."/>
            <person name="Rasinkangas P."/>
            <person name="Parkhill J."/>
            <person name="Rea M.C."/>
            <person name="O'Sullivan O."/>
            <person name="Ritari J."/>
            <person name="Douillard F.P."/>
            <person name="Paul Ross R."/>
            <person name="Yang R."/>
            <person name="Briner A.E."/>
            <person name="Felis G.E."/>
            <person name="de Vos W.M."/>
            <person name="Barrangou R."/>
            <person name="Klaenhammer T.R."/>
            <person name="Caufield P.W."/>
            <person name="Cui Y."/>
            <person name="Zhang H."/>
            <person name="O'Toole P.W."/>
        </authorList>
    </citation>
    <scope>NUCLEOTIDE SEQUENCE [LARGE SCALE GENOMIC DNA]</scope>
    <source>
        <strain evidence="1 2">DSM 22697</strain>
    </source>
</reference>
<dbReference type="SUPFAM" id="SSF109604">
    <property type="entry name" value="HD-domain/PDEase-like"/>
    <property type="match status" value="1"/>
</dbReference>
<dbReference type="EMBL" id="AYZJ01000067">
    <property type="protein sequence ID" value="KRN20710.1"/>
    <property type="molecule type" value="Genomic_DNA"/>
</dbReference>
<dbReference type="GO" id="GO:0016787">
    <property type="term" value="F:hydrolase activity"/>
    <property type="evidence" value="ECO:0007669"/>
    <property type="project" value="UniProtKB-KW"/>
</dbReference>
<comment type="caution">
    <text evidence="1">The sequence shown here is derived from an EMBL/GenBank/DDBJ whole genome shotgun (WGS) entry which is preliminary data.</text>
</comment>